<keyword evidence="3" id="KW-1003">Cell membrane</keyword>
<feature type="transmembrane region" description="Helical" evidence="7">
    <location>
        <begin position="201"/>
        <end position="226"/>
    </location>
</feature>
<comment type="caution">
    <text evidence="9">The sequence shown here is derived from an EMBL/GenBank/DDBJ whole genome shotgun (WGS) entry which is preliminary data.</text>
</comment>
<keyword evidence="2 7" id="KW-0813">Transport</keyword>
<proteinExistence type="inferred from homology"/>
<dbReference type="Gene3D" id="1.10.3720.10">
    <property type="entry name" value="MetI-like"/>
    <property type="match status" value="1"/>
</dbReference>
<dbReference type="InterPro" id="IPR035906">
    <property type="entry name" value="MetI-like_sf"/>
</dbReference>
<feature type="transmembrane region" description="Helical" evidence="7">
    <location>
        <begin position="249"/>
        <end position="272"/>
    </location>
</feature>
<dbReference type="Proteomes" id="UP000377595">
    <property type="component" value="Unassembled WGS sequence"/>
</dbReference>
<dbReference type="SUPFAM" id="SSF161098">
    <property type="entry name" value="MetI-like"/>
    <property type="match status" value="1"/>
</dbReference>
<dbReference type="InterPro" id="IPR000515">
    <property type="entry name" value="MetI-like"/>
</dbReference>
<dbReference type="GO" id="GO:0005886">
    <property type="term" value="C:plasma membrane"/>
    <property type="evidence" value="ECO:0007669"/>
    <property type="project" value="UniProtKB-SubCell"/>
</dbReference>
<organism evidence="9 10">
    <name type="scientific">Acrocarpospora pleiomorpha</name>
    <dbReference type="NCBI Taxonomy" id="90975"/>
    <lineage>
        <taxon>Bacteria</taxon>
        <taxon>Bacillati</taxon>
        <taxon>Actinomycetota</taxon>
        <taxon>Actinomycetes</taxon>
        <taxon>Streptosporangiales</taxon>
        <taxon>Streptosporangiaceae</taxon>
        <taxon>Acrocarpospora</taxon>
    </lineage>
</organism>
<protein>
    <recommendedName>
        <fullName evidence="8">ABC transmembrane type-1 domain-containing protein</fullName>
    </recommendedName>
</protein>
<feature type="transmembrane region" description="Helical" evidence="7">
    <location>
        <begin position="84"/>
        <end position="107"/>
    </location>
</feature>
<evidence type="ECO:0000259" key="8">
    <source>
        <dbReference type="PROSITE" id="PS50928"/>
    </source>
</evidence>
<feature type="transmembrane region" description="Helical" evidence="7">
    <location>
        <begin position="119"/>
        <end position="137"/>
    </location>
</feature>
<accession>A0A5M3XSJ5</accession>
<dbReference type="Pfam" id="PF00528">
    <property type="entry name" value="BPD_transp_1"/>
    <property type="match status" value="1"/>
</dbReference>
<evidence type="ECO:0000256" key="2">
    <source>
        <dbReference type="ARBA" id="ARBA00022448"/>
    </source>
</evidence>
<dbReference type="GO" id="GO:0055085">
    <property type="term" value="P:transmembrane transport"/>
    <property type="evidence" value="ECO:0007669"/>
    <property type="project" value="InterPro"/>
</dbReference>
<evidence type="ECO:0000256" key="3">
    <source>
        <dbReference type="ARBA" id="ARBA00022475"/>
    </source>
</evidence>
<evidence type="ECO:0000256" key="6">
    <source>
        <dbReference type="ARBA" id="ARBA00023136"/>
    </source>
</evidence>
<feature type="transmembrane region" description="Helical" evidence="7">
    <location>
        <begin position="143"/>
        <end position="162"/>
    </location>
</feature>
<keyword evidence="5 7" id="KW-1133">Transmembrane helix</keyword>
<dbReference type="OrthoDB" id="6637947at2"/>
<evidence type="ECO:0000256" key="1">
    <source>
        <dbReference type="ARBA" id="ARBA00004651"/>
    </source>
</evidence>
<gene>
    <name evidence="9" type="ORF">Aple_071430</name>
</gene>
<comment type="subcellular location">
    <subcellularLocation>
        <location evidence="1 7">Cell membrane</location>
        <topology evidence="1 7">Multi-pass membrane protein</topology>
    </subcellularLocation>
</comment>
<feature type="transmembrane region" description="Helical" evidence="7">
    <location>
        <begin position="21"/>
        <end position="39"/>
    </location>
</feature>
<evidence type="ECO:0000256" key="5">
    <source>
        <dbReference type="ARBA" id="ARBA00022989"/>
    </source>
</evidence>
<evidence type="ECO:0000313" key="10">
    <source>
        <dbReference type="Proteomes" id="UP000377595"/>
    </source>
</evidence>
<sequence>MTTDRFHRRSTFRRLPPHGKVALVAILVLAAIAIAGPLLSGADPYATSPAQRLLPIGTPGHLLGTDTEGRDMLIRLMYGMRTSLVAAIAPVLLSLMIGTTIGLLAGLGGRVVNAIVMRLLDITFAFPAVLLALFLATALGPGIGTTIIALTAVWVPPTARIAETEVARIRDADFVTVARVSGARVPSIAVRQLTPAILPGILAYSTSLVGGSIAIVGGLGFVGLGAPSPQAELGSMIHDLQAALYTDHMLALLPAIVTLVLAMLFPIFGAALGQALAGRRSS</sequence>
<feature type="domain" description="ABC transmembrane type-1" evidence="8">
    <location>
        <begin position="80"/>
        <end position="269"/>
    </location>
</feature>
<dbReference type="CDD" id="cd06261">
    <property type="entry name" value="TM_PBP2"/>
    <property type="match status" value="1"/>
</dbReference>
<dbReference type="PANTHER" id="PTHR43386:SF25">
    <property type="entry name" value="PEPTIDE ABC TRANSPORTER PERMEASE PROTEIN"/>
    <property type="match status" value="1"/>
</dbReference>
<keyword evidence="6 7" id="KW-0472">Membrane</keyword>
<dbReference type="EMBL" id="BLAF01000049">
    <property type="protein sequence ID" value="GES24244.1"/>
    <property type="molecule type" value="Genomic_DNA"/>
</dbReference>
<name>A0A5M3XSJ5_9ACTN</name>
<keyword evidence="10" id="KW-1185">Reference proteome</keyword>
<evidence type="ECO:0000256" key="7">
    <source>
        <dbReference type="RuleBase" id="RU363032"/>
    </source>
</evidence>
<dbReference type="InterPro" id="IPR050366">
    <property type="entry name" value="BP-dependent_transpt_permease"/>
</dbReference>
<dbReference type="AlphaFoldDB" id="A0A5M3XSJ5"/>
<evidence type="ECO:0000256" key="4">
    <source>
        <dbReference type="ARBA" id="ARBA00022692"/>
    </source>
</evidence>
<dbReference type="RefSeq" id="WP_155349098.1">
    <property type="nucleotide sequence ID" value="NZ_BAAAHM010000005.1"/>
</dbReference>
<evidence type="ECO:0000313" key="9">
    <source>
        <dbReference type="EMBL" id="GES24244.1"/>
    </source>
</evidence>
<comment type="similarity">
    <text evidence="7">Belongs to the binding-protein-dependent transport system permease family.</text>
</comment>
<keyword evidence="4 7" id="KW-0812">Transmembrane</keyword>
<dbReference type="PROSITE" id="PS50928">
    <property type="entry name" value="ABC_TM1"/>
    <property type="match status" value="1"/>
</dbReference>
<reference evidence="9 10" key="1">
    <citation type="submission" date="2019-10" db="EMBL/GenBank/DDBJ databases">
        <title>Whole genome shotgun sequence of Acrocarpospora pleiomorpha NBRC 16267.</title>
        <authorList>
            <person name="Ichikawa N."/>
            <person name="Kimura A."/>
            <person name="Kitahashi Y."/>
            <person name="Komaki H."/>
            <person name="Oguchi A."/>
        </authorList>
    </citation>
    <scope>NUCLEOTIDE SEQUENCE [LARGE SCALE GENOMIC DNA]</scope>
    <source>
        <strain evidence="9 10">NBRC 16267</strain>
    </source>
</reference>
<dbReference type="PANTHER" id="PTHR43386">
    <property type="entry name" value="OLIGOPEPTIDE TRANSPORT SYSTEM PERMEASE PROTEIN APPC"/>
    <property type="match status" value="1"/>
</dbReference>